<accession>A0A364NSB1</accession>
<evidence type="ECO:0000313" key="2">
    <source>
        <dbReference type="Proteomes" id="UP000250744"/>
    </source>
</evidence>
<name>A0A364NSB1_9GAMM</name>
<dbReference type="AlphaFoldDB" id="A0A364NSB1"/>
<keyword evidence="2" id="KW-1185">Reference proteome</keyword>
<dbReference type="EMBL" id="QKRX01000001">
    <property type="protein sequence ID" value="RAU19775.1"/>
    <property type="molecule type" value="Genomic_DNA"/>
</dbReference>
<reference evidence="1 2" key="1">
    <citation type="submission" date="2018-06" db="EMBL/GenBank/DDBJ databases">
        <title>Nitrincola tibetense sp. nov., isolated from Lake XuguoCo on Tibetan Plateau.</title>
        <authorList>
            <person name="Xing P."/>
        </authorList>
    </citation>
    <scope>NUCLEOTIDE SEQUENCE [LARGE SCALE GENOMIC DNA]</scope>
    <source>
        <strain evidence="2">xg18</strain>
    </source>
</reference>
<evidence type="ECO:0008006" key="3">
    <source>
        <dbReference type="Google" id="ProtNLM"/>
    </source>
</evidence>
<organism evidence="1 2">
    <name type="scientific">Nitrincola tibetensis</name>
    <dbReference type="NCBI Taxonomy" id="2219697"/>
    <lineage>
        <taxon>Bacteria</taxon>
        <taxon>Pseudomonadati</taxon>
        <taxon>Pseudomonadota</taxon>
        <taxon>Gammaproteobacteria</taxon>
        <taxon>Oceanospirillales</taxon>
        <taxon>Oceanospirillaceae</taxon>
        <taxon>Nitrincola</taxon>
    </lineage>
</organism>
<evidence type="ECO:0000313" key="1">
    <source>
        <dbReference type="EMBL" id="RAU19775.1"/>
    </source>
</evidence>
<dbReference type="RefSeq" id="WP_112156859.1">
    <property type="nucleotide sequence ID" value="NZ_QKRX01000001.1"/>
</dbReference>
<sequence length="302" mass="35381">MNWAFLQHIKVQQVRDLYCAINGPSVADLPSLTHWQDDSPDFHHRLLTLNSNPAPLLQYLSDHPQSRLGLYFETLWHFYFEQHPRFELLARNLQIQPDKQTTLGELDLIIQDHLCNQSIHIELAIKFYMNPWNHKTQPLHHWVGPELRDRFDFKYEKTLTQQLPLSQHPCTQATLIQRNLGIDKSIAVMKGTLFSPRSTAQHSNVWMTREQLLQTWPNQKARYLNKRLWLSPLHSDENTDIAKLSTLLEANTNDSPYKIALLSDQEEEVGRCFVVNTLWQQRAQTFTQHSAKKRLTSTIDSD</sequence>
<dbReference type="InterPro" id="IPR015003">
    <property type="entry name" value="DUF1853"/>
</dbReference>
<dbReference type="Pfam" id="PF08907">
    <property type="entry name" value="DUF1853"/>
    <property type="match status" value="1"/>
</dbReference>
<dbReference type="Proteomes" id="UP000250744">
    <property type="component" value="Unassembled WGS sequence"/>
</dbReference>
<protein>
    <recommendedName>
        <fullName evidence="3">DUF1853 domain-containing protein</fullName>
    </recommendedName>
</protein>
<comment type="caution">
    <text evidence="1">The sequence shown here is derived from an EMBL/GenBank/DDBJ whole genome shotgun (WGS) entry which is preliminary data.</text>
</comment>
<dbReference type="OrthoDB" id="378654at2"/>
<gene>
    <name evidence="1" type="ORF">DN062_01445</name>
</gene>
<proteinExistence type="predicted"/>